<evidence type="ECO:0000259" key="2">
    <source>
        <dbReference type="PROSITE" id="PS51644"/>
    </source>
</evidence>
<proteinExistence type="predicted"/>
<dbReference type="InterPro" id="IPR025605">
    <property type="entry name" value="OST-HTH/LOTUS_dom"/>
</dbReference>
<feature type="compositionally biased region" description="Basic and acidic residues" evidence="1">
    <location>
        <begin position="834"/>
        <end position="844"/>
    </location>
</feature>
<evidence type="ECO:0000313" key="4">
    <source>
        <dbReference type="Proteomes" id="UP001291623"/>
    </source>
</evidence>
<protein>
    <recommendedName>
        <fullName evidence="2">HTH OST-type domain-containing protein</fullName>
    </recommendedName>
</protein>
<accession>A0AAE1VK55</accession>
<dbReference type="Pfam" id="PF12872">
    <property type="entry name" value="OST-HTH"/>
    <property type="match status" value="2"/>
</dbReference>
<dbReference type="InterPro" id="IPR024768">
    <property type="entry name" value="Marf1"/>
</dbReference>
<dbReference type="GO" id="GO:0010468">
    <property type="term" value="P:regulation of gene expression"/>
    <property type="evidence" value="ECO:0007669"/>
    <property type="project" value="InterPro"/>
</dbReference>
<dbReference type="Gene3D" id="3.30.420.610">
    <property type="entry name" value="LOTUS domain-like"/>
    <property type="match status" value="2"/>
</dbReference>
<dbReference type="InterPro" id="IPR041966">
    <property type="entry name" value="LOTUS-like"/>
</dbReference>
<feature type="compositionally biased region" description="Polar residues" evidence="1">
    <location>
        <begin position="788"/>
        <end position="803"/>
    </location>
</feature>
<reference evidence="3" key="1">
    <citation type="submission" date="2023-12" db="EMBL/GenBank/DDBJ databases">
        <title>Genome assembly of Anisodus tanguticus.</title>
        <authorList>
            <person name="Wang Y.-J."/>
        </authorList>
    </citation>
    <scope>NUCLEOTIDE SEQUENCE</scope>
    <source>
        <strain evidence="3">KB-2021</strain>
        <tissue evidence="3">Leaf</tissue>
    </source>
</reference>
<name>A0AAE1VK55_9SOLA</name>
<feature type="domain" description="HTH OST-type" evidence="2">
    <location>
        <begin position="262"/>
        <end position="334"/>
    </location>
</feature>
<dbReference type="EMBL" id="JAVYJV010000007">
    <property type="protein sequence ID" value="KAK4366866.1"/>
    <property type="molecule type" value="Genomic_DNA"/>
</dbReference>
<dbReference type="InterPro" id="IPR021139">
    <property type="entry name" value="NYN"/>
</dbReference>
<dbReference type="Pfam" id="PF01936">
    <property type="entry name" value="NYN"/>
    <property type="match status" value="1"/>
</dbReference>
<evidence type="ECO:0000313" key="3">
    <source>
        <dbReference type="EMBL" id="KAK4366866.1"/>
    </source>
</evidence>
<dbReference type="CDD" id="cd10910">
    <property type="entry name" value="PIN_limkain_b1_N_like"/>
    <property type="match status" value="1"/>
</dbReference>
<dbReference type="Gene3D" id="3.40.50.1010">
    <property type="entry name" value="5'-nuclease"/>
    <property type="match status" value="1"/>
</dbReference>
<sequence>MKPLFPRPIFTISLFTNTLTTTNSRTCFQIAHLSTNFQNQPQSSYPYRRHEEESRNVKVSVWWDFENCSPPAGVNVFKIAQCITAAIRTNGIKGPVHITAFGDVLQLSRMNQEALSSTGINLAHIPHGGKNSADRSLLVDLMYWVSQNPPPAHLFLISGDRDFSGILHRLRMNNYNILLASPESAPSVLCSAASIMWQWNALLKGENLIGKHFNQPPDGPYGSWYGHYKAPLDDPFAVTEQPIKLRTEKVSEAVADPKCRPIPRSIVRHIRSILNSYPKGVSITDLRAELARSNLSIDKDFYGYKKFSCFLLAMPDILKLHFEGDGKYLVRSVNPKVPEQSDHSGISAELETNGEAEFASTPILNGETGSCMDWKYEKPLLPQSSEQKVKTSLRKLQGPPRVQEASTEIHRPPAENMVAKTSEGQLETAEQHGSAPEMGFLKKLWNRWFGNKETASGEMISNIKSKTAEKDVESESHSEQSEGSSSFASGNNAGFKDLPPMHSEDTMEKHSQESNLFNQIKNWCRSWRSSKLSDETGLESHEESKKTELCLGGEELFSKESFWRELGSFLISSHGSVLVLQSRTRAQMAQNLQQEGPFLNSLSEGDARRLVDLLISDKKWVGECISRTFPYKLFYLAIKASTKSNSSSSNELSSVFKNTRDTSNLQGSQKLDGEKRHQNPPHAGVSRPVVQGRWLGKSRNEVLTDCQKLVDDIVKQHPEGFNMNSFRSLFLERYGYLLEVNKFGYAKLSNLLQIMPGIKIESNYIVPSDKVPKNPGLKTYKPSDQESDVSGTEANLDSESSSFPGKDNEFDSRWEELGPVSKAGPSKNGIKLGSDGEAKDESSELTHGNYEAPLDRDFSDSEEDTSSSTKLDNGKSKVEEDSSLLQILDSWYGKKDGSENVDGMVESSTYGSKLDTSVSVDKMENSLTGRRVESSTYGSKLDTSVSVDKMENSPTGRRQKTYSFVTDQPGDTNDKLIDGILGSLKNSGERSTETRVKV</sequence>
<feature type="compositionally biased region" description="Basic and acidic residues" evidence="1">
    <location>
        <begin position="502"/>
        <end position="512"/>
    </location>
</feature>
<evidence type="ECO:0000256" key="1">
    <source>
        <dbReference type="SAM" id="MobiDB-lite"/>
    </source>
</evidence>
<dbReference type="PANTHER" id="PTHR14379">
    <property type="entry name" value="LIMKAIN B LKAP"/>
    <property type="match status" value="1"/>
</dbReference>
<feature type="compositionally biased region" description="Polar residues" evidence="1">
    <location>
        <begin position="934"/>
        <end position="970"/>
    </location>
</feature>
<dbReference type="Proteomes" id="UP001291623">
    <property type="component" value="Unassembled WGS sequence"/>
</dbReference>
<dbReference type="AlphaFoldDB" id="A0AAE1VK55"/>
<feature type="domain" description="HTH OST-type" evidence="2">
    <location>
        <begin position="702"/>
        <end position="776"/>
    </location>
</feature>
<feature type="region of interest" description="Disordered" evidence="1">
    <location>
        <begin position="460"/>
        <end position="512"/>
    </location>
</feature>
<dbReference type="GO" id="GO:0004540">
    <property type="term" value="F:RNA nuclease activity"/>
    <property type="evidence" value="ECO:0007669"/>
    <property type="project" value="InterPro"/>
</dbReference>
<feature type="region of interest" description="Disordered" evidence="1">
    <location>
        <begin position="771"/>
        <end position="882"/>
    </location>
</feature>
<organism evidence="3 4">
    <name type="scientific">Anisodus tanguticus</name>
    <dbReference type="NCBI Taxonomy" id="243964"/>
    <lineage>
        <taxon>Eukaryota</taxon>
        <taxon>Viridiplantae</taxon>
        <taxon>Streptophyta</taxon>
        <taxon>Embryophyta</taxon>
        <taxon>Tracheophyta</taxon>
        <taxon>Spermatophyta</taxon>
        <taxon>Magnoliopsida</taxon>
        <taxon>eudicotyledons</taxon>
        <taxon>Gunneridae</taxon>
        <taxon>Pentapetalae</taxon>
        <taxon>asterids</taxon>
        <taxon>lamiids</taxon>
        <taxon>Solanales</taxon>
        <taxon>Solanaceae</taxon>
        <taxon>Solanoideae</taxon>
        <taxon>Hyoscyameae</taxon>
        <taxon>Anisodus</taxon>
    </lineage>
</organism>
<feature type="compositionally biased region" description="Basic and acidic residues" evidence="1">
    <location>
        <begin position="806"/>
        <end position="816"/>
    </location>
</feature>
<dbReference type="PROSITE" id="PS51644">
    <property type="entry name" value="HTH_OST"/>
    <property type="match status" value="2"/>
</dbReference>
<feature type="region of interest" description="Disordered" evidence="1">
    <location>
        <begin position="383"/>
        <end position="407"/>
    </location>
</feature>
<keyword evidence="4" id="KW-1185">Reference proteome</keyword>
<feature type="compositionally biased region" description="Basic and acidic residues" evidence="1">
    <location>
        <begin position="466"/>
        <end position="480"/>
    </location>
</feature>
<dbReference type="CDD" id="cd08824">
    <property type="entry name" value="LOTUS"/>
    <property type="match status" value="2"/>
</dbReference>
<feature type="compositionally biased region" description="Low complexity" evidence="1">
    <location>
        <begin position="644"/>
        <end position="657"/>
    </location>
</feature>
<dbReference type="PANTHER" id="PTHR14379:SF6">
    <property type="entry name" value="EMB|CAB71880.1"/>
    <property type="match status" value="1"/>
</dbReference>
<dbReference type="GO" id="GO:0005777">
    <property type="term" value="C:peroxisome"/>
    <property type="evidence" value="ECO:0007669"/>
    <property type="project" value="InterPro"/>
</dbReference>
<comment type="caution">
    <text evidence="3">The sequence shown here is derived from an EMBL/GenBank/DDBJ whole genome shotgun (WGS) entry which is preliminary data.</text>
</comment>
<gene>
    <name evidence="3" type="ORF">RND71_014746</name>
</gene>
<feature type="region of interest" description="Disordered" evidence="1">
    <location>
        <begin position="644"/>
        <end position="687"/>
    </location>
</feature>
<feature type="region of interest" description="Disordered" evidence="1">
    <location>
        <begin position="927"/>
        <end position="970"/>
    </location>
</feature>